<dbReference type="InterPro" id="IPR000566">
    <property type="entry name" value="Lipocln_cytosolic_FA-bd_dom"/>
</dbReference>
<evidence type="ECO:0000313" key="7">
    <source>
        <dbReference type="Proteomes" id="UP001652582"/>
    </source>
</evidence>
<dbReference type="PANTHER" id="PTHR10612">
    <property type="entry name" value="APOLIPOPROTEIN D"/>
    <property type="match status" value="1"/>
</dbReference>
<comment type="similarity">
    <text evidence="1 3 4">Belongs to the calycin superfamily. Lipocalin family.</text>
</comment>
<keyword evidence="7" id="KW-1185">Reference proteome</keyword>
<dbReference type="Gene3D" id="2.40.128.20">
    <property type="match status" value="1"/>
</dbReference>
<dbReference type="GO" id="GO:0031409">
    <property type="term" value="F:pigment binding"/>
    <property type="evidence" value="ECO:0007669"/>
    <property type="project" value="InterPro"/>
</dbReference>
<dbReference type="Pfam" id="PF00061">
    <property type="entry name" value="Lipocalin"/>
    <property type="match status" value="1"/>
</dbReference>
<evidence type="ECO:0000313" key="8">
    <source>
        <dbReference type="RefSeq" id="XP_023938804.2"/>
    </source>
</evidence>
<dbReference type="InterPro" id="IPR022272">
    <property type="entry name" value="Lipocalin_CS"/>
</dbReference>
<dbReference type="OrthoDB" id="7441704at2759"/>
<evidence type="ECO:0000256" key="2">
    <source>
        <dbReference type="ARBA" id="ARBA00023157"/>
    </source>
</evidence>
<dbReference type="SUPFAM" id="SSF50814">
    <property type="entry name" value="Lipocalins"/>
    <property type="match status" value="1"/>
</dbReference>
<dbReference type="InterPro" id="IPR012674">
    <property type="entry name" value="Calycin"/>
</dbReference>
<dbReference type="GO" id="GO:0000302">
    <property type="term" value="P:response to reactive oxygen species"/>
    <property type="evidence" value="ECO:0007669"/>
    <property type="project" value="TreeGrafter"/>
</dbReference>
<dbReference type="PROSITE" id="PS00213">
    <property type="entry name" value="LIPOCALIN"/>
    <property type="match status" value="1"/>
</dbReference>
<feature type="domain" description="Lipocalin/cytosolic fatty-acid binding" evidence="6">
    <location>
        <begin position="133"/>
        <end position="194"/>
    </location>
</feature>
<dbReference type="PRINTS" id="PR01273">
    <property type="entry name" value="INVTBRTCOLOR"/>
</dbReference>
<dbReference type="RefSeq" id="XP_023938804.2">
    <property type="nucleotide sequence ID" value="XM_024083036.2"/>
</dbReference>
<dbReference type="Proteomes" id="UP001652582">
    <property type="component" value="Chromosome 21"/>
</dbReference>
<keyword evidence="5" id="KW-0812">Transmembrane</keyword>
<dbReference type="GeneID" id="112046423"/>
<dbReference type="PIRSF" id="PIRSF036893">
    <property type="entry name" value="Lipocalin_ApoD"/>
    <property type="match status" value="1"/>
</dbReference>
<feature type="transmembrane region" description="Helical" evidence="5">
    <location>
        <begin position="12"/>
        <end position="33"/>
    </location>
</feature>
<evidence type="ECO:0000256" key="3">
    <source>
        <dbReference type="PIRNR" id="PIRNR036893"/>
    </source>
</evidence>
<protein>
    <submittedName>
        <fullName evidence="8">Insecticyanin-A</fullName>
    </submittedName>
</protein>
<evidence type="ECO:0000259" key="6">
    <source>
        <dbReference type="Pfam" id="PF00061"/>
    </source>
</evidence>
<dbReference type="InterPro" id="IPR022271">
    <property type="entry name" value="Lipocalin_ApoD"/>
</dbReference>
<evidence type="ECO:0000256" key="4">
    <source>
        <dbReference type="RuleBase" id="RU003695"/>
    </source>
</evidence>
<accession>A0A6J1MW73</accession>
<proteinExistence type="inferred from homology"/>
<reference evidence="8" key="1">
    <citation type="submission" date="2025-08" db="UniProtKB">
        <authorList>
            <consortium name="RefSeq"/>
        </authorList>
    </citation>
    <scope>IDENTIFICATION</scope>
</reference>
<dbReference type="KEGG" id="bany:112046423"/>
<keyword evidence="5" id="KW-1133">Transmembrane helix</keyword>
<dbReference type="GO" id="GO:0006629">
    <property type="term" value="P:lipid metabolic process"/>
    <property type="evidence" value="ECO:0007669"/>
    <property type="project" value="TreeGrafter"/>
</dbReference>
<gene>
    <name evidence="8" type="primary">LOC112046423</name>
</gene>
<dbReference type="AlphaFoldDB" id="A0A6J1MW73"/>
<keyword evidence="5" id="KW-0472">Membrane</keyword>
<dbReference type="GO" id="GO:0005737">
    <property type="term" value="C:cytoplasm"/>
    <property type="evidence" value="ECO:0007669"/>
    <property type="project" value="TreeGrafter"/>
</dbReference>
<evidence type="ECO:0000256" key="5">
    <source>
        <dbReference type="SAM" id="Phobius"/>
    </source>
</evidence>
<evidence type="ECO:0000256" key="1">
    <source>
        <dbReference type="ARBA" id="ARBA00006889"/>
    </source>
</evidence>
<name>A0A6J1MW73_BICAN</name>
<dbReference type="InterPro" id="IPR003057">
    <property type="entry name" value="Invtbrt_color"/>
</dbReference>
<dbReference type="PANTHER" id="PTHR10612:SF49">
    <property type="entry name" value="APOLIPOPROTEIN D-LIKE PROTEIN"/>
    <property type="match status" value="1"/>
</dbReference>
<keyword evidence="2" id="KW-1015">Disulfide bond</keyword>
<sequence>MHNLCWTVQRHVAMLKILFFIICFNSVFAYFTLPGSCPDEVALQEDFRLADFFGKWYEAYHYSSDGQNQNNCSSLELLTRPTGIYLNQSRVDRGLFHRFSVGKLDINPRVEDAARMDIVFAFKNAPRRLKTRRYPFHVLATNYNYYATIYTCQYSPLIDKHFIYVWILSRNPTLNDVSKELATKPLQKIGVNPTDLVKDDRSKCSPKYYEDVPTEPMTFRFPVPI</sequence>
<organism evidence="7 8">
    <name type="scientific">Bicyclus anynana</name>
    <name type="common">Squinting bush brown butterfly</name>
    <dbReference type="NCBI Taxonomy" id="110368"/>
    <lineage>
        <taxon>Eukaryota</taxon>
        <taxon>Metazoa</taxon>
        <taxon>Ecdysozoa</taxon>
        <taxon>Arthropoda</taxon>
        <taxon>Hexapoda</taxon>
        <taxon>Insecta</taxon>
        <taxon>Pterygota</taxon>
        <taxon>Neoptera</taxon>
        <taxon>Endopterygota</taxon>
        <taxon>Lepidoptera</taxon>
        <taxon>Glossata</taxon>
        <taxon>Ditrysia</taxon>
        <taxon>Papilionoidea</taxon>
        <taxon>Nymphalidae</taxon>
        <taxon>Satyrinae</taxon>
        <taxon>Satyrini</taxon>
        <taxon>Mycalesina</taxon>
        <taxon>Bicyclus</taxon>
    </lineage>
</organism>